<evidence type="ECO:0008006" key="4">
    <source>
        <dbReference type="Google" id="ProtNLM"/>
    </source>
</evidence>
<feature type="region of interest" description="Disordered" evidence="1">
    <location>
        <begin position="34"/>
        <end position="57"/>
    </location>
</feature>
<gene>
    <name evidence="2" type="ORF">F2Q69_00015244</name>
</gene>
<reference evidence="2" key="1">
    <citation type="submission" date="2019-12" db="EMBL/GenBank/DDBJ databases">
        <title>Genome sequencing and annotation of Brassica cretica.</title>
        <authorList>
            <person name="Studholme D.J."/>
            <person name="Sarris P."/>
        </authorList>
    </citation>
    <scope>NUCLEOTIDE SEQUENCE</scope>
    <source>
        <strain evidence="2">PFS-109/04</strain>
        <tissue evidence="2">Leaf</tissue>
    </source>
</reference>
<dbReference type="AlphaFoldDB" id="A0A8S9QQK3"/>
<name>A0A8S9QQK3_BRACR</name>
<accession>A0A8S9QQK3</accession>
<evidence type="ECO:0000313" key="3">
    <source>
        <dbReference type="Proteomes" id="UP000712600"/>
    </source>
</evidence>
<dbReference type="EMBL" id="QGKX02000996">
    <property type="protein sequence ID" value="KAF3555346.1"/>
    <property type="molecule type" value="Genomic_DNA"/>
</dbReference>
<proteinExistence type="predicted"/>
<protein>
    <recommendedName>
        <fullName evidence="4">NYN domain-containing protein</fullName>
    </recommendedName>
</protein>
<feature type="compositionally biased region" description="Pro residues" evidence="1">
    <location>
        <begin position="41"/>
        <end position="51"/>
    </location>
</feature>
<sequence>MALKVPELEKIAPANVNPPYFFPTQHLTEYQKQNTGTPAHTPVPVPKPGPPASESVDTVDIRKTDLAEVRLLQVIYGDVVDYGPPKILMLISSDAEFATPLLELKNKGFSILLADNDVSWNDTTPLRRSTHAGWVFSELLEGGSCRYCHEVGQGSKDRYEEK</sequence>
<evidence type="ECO:0000313" key="2">
    <source>
        <dbReference type="EMBL" id="KAF3555346.1"/>
    </source>
</evidence>
<organism evidence="2 3">
    <name type="scientific">Brassica cretica</name>
    <name type="common">Mustard</name>
    <dbReference type="NCBI Taxonomy" id="69181"/>
    <lineage>
        <taxon>Eukaryota</taxon>
        <taxon>Viridiplantae</taxon>
        <taxon>Streptophyta</taxon>
        <taxon>Embryophyta</taxon>
        <taxon>Tracheophyta</taxon>
        <taxon>Spermatophyta</taxon>
        <taxon>Magnoliopsida</taxon>
        <taxon>eudicotyledons</taxon>
        <taxon>Gunneridae</taxon>
        <taxon>Pentapetalae</taxon>
        <taxon>rosids</taxon>
        <taxon>malvids</taxon>
        <taxon>Brassicales</taxon>
        <taxon>Brassicaceae</taxon>
        <taxon>Brassiceae</taxon>
        <taxon>Brassica</taxon>
    </lineage>
</organism>
<dbReference type="Proteomes" id="UP000712600">
    <property type="component" value="Unassembled WGS sequence"/>
</dbReference>
<comment type="caution">
    <text evidence="2">The sequence shown here is derived from an EMBL/GenBank/DDBJ whole genome shotgun (WGS) entry which is preliminary data.</text>
</comment>
<evidence type="ECO:0000256" key="1">
    <source>
        <dbReference type="SAM" id="MobiDB-lite"/>
    </source>
</evidence>